<keyword evidence="2" id="KW-0313">Glucose metabolism</keyword>
<dbReference type="Gene3D" id="2.130.10.10">
    <property type="entry name" value="YVTN repeat-like/Quinoprotein amine dehydrogenase"/>
    <property type="match status" value="1"/>
</dbReference>
<evidence type="ECO:0000313" key="3">
    <source>
        <dbReference type="EMBL" id="PNI05824.1"/>
    </source>
</evidence>
<dbReference type="InterPro" id="IPR050282">
    <property type="entry name" value="Cycloisomerase_2"/>
</dbReference>
<dbReference type="EMBL" id="POSK01000003">
    <property type="protein sequence ID" value="PNI05824.1"/>
    <property type="molecule type" value="Genomic_DNA"/>
</dbReference>
<keyword evidence="2" id="KW-0119">Carbohydrate metabolism</keyword>
<dbReference type="Pfam" id="PF10282">
    <property type="entry name" value="Lactonase"/>
    <property type="match status" value="1"/>
</dbReference>
<comment type="caution">
    <text evidence="3">The sequence shown here is derived from an EMBL/GenBank/DDBJ whole genome shotgun (WGS) entry which is preliminary data.</text>
</comment>
<evidence type="ECO:0000256" key="1">
    <source>
        <dbReference type="ARBA" id="ARBA00005564"/>
    </source>
</evidence>
<dbReference type="AlphaFoldDB" id="A0A2J8I5Q1"/>
<dbReference type="InterPro" id="IPR011048">
    <property type="entry name" value="Haem_d1_sf"/>
</dbReference>
<sequence>MTQFVYLSNALSGTISRYKLHQGELTLLGETEVGYMVMPMAVSPCQNYLYAAIHSEPFHLKQLRIDPQTGDLTLEGETPVNEGLVSLTTDKNNQWLLASSFDQHNVVAKPMTETGHFTDKTVTIQHSSACHTCLFSPDDKWMVATEFGVDKILVYPRPNSEGMVDKPVASYQFAKDAGPRHIAFSPCGSFLYVVTEMDATVVTLTFDSETGQLEFVAESPAIPREALGLERGLPPAQKVANDVPRVWAADIHITRNGRFIYVSERTLSVITCLEVDKDTHIPYYRHHHQVEKQPRSFIISPDDQYILASGELADELGAYSIDANTGQLSKVSAAPCGEGAGWVSMTDYSLS</sequence>
<dbReference type="Proteomes" id="UP000236449">
    <property type="component" value="Unassembled WGS sequence"/>
</dbReference>
<evidence type="ECO:0000256" key="2">
    <source>
        <dbReference type="ARBA" id="ARBA00022526"/>
    </source>
</evidence>
<accession>A0A2J8I5Q1</accession>
<dbReference type="GO" id="GO:0006006">
    <property type="term" value="P:glucose metabolic process"/>
    <property type="evidence" value="ECO:0007669"/>
    <property type="project" value="UniProtKB-KW"/>
</dbReference>
<dbReference type="InterPro" id="IPR019405">
    <property type="entry name" value="Lactonase_7-beta_prop"/>
</dbReference>
<reference evidence="3 4" key="1">
    <citation type="submission" date="2018-01" db="EMBL/GenBank/DDBJ databases">
        <title>Draft genome sequences of six Vibrio diazotrophicus strains isolated from deep-sea sediments of the Baltic Sea.</title>
        <authorList>
            <person name="Castillo D."/>
            <person name="Vandieken V."/>
            <person name="Chiang O."/>
            <person name="Middelboe M."/>
        </authorList>
    </citation>
    <scope>NUCLEOTIDE SEQUENCE [LARGE SCALE GENOMIC DNA]</scope>
    <source>
        <strain evidence="3 4">60.27F</strain>
    </source>
</reference>
<dbReference type="GO" id="GO:0017057">
    <property type="term" value="F:6-phosphogluconolactonase activity"/>
    <property type="evidence" value="ECO:0007669"/>
    <property type="project" value="TreeGrafter"/>
</dbReference>
<dbReference type="RefSeq" id="WP_102965834.1">
    <property type="nucleotide sequence ID" value="NZ_POSK01000003.1"/>
</dbReference>
<proteinExistence type="inferred from homology"/>
<evidence type="ECO:0000313" key="4">
    <source>
        <dbReference type="Proteomes" id="UP000236449"/>
    </source>
</evidence>
<dbReference type="PANTHER" id="PTHR30344:SF1">
    <property type="entry name" value="6-PHOSPHOGLUCONOLACTONASE"/>
    <property type="match status" value="1"/>
</dbReference>
<comment type="similarity">
    <text evidence="1">Belongs to the cycloisomerase 2 family.</text>
</comment>
<dbReference type="InterPro" id="IPR015943">
    <property type="entry name" value="WD40/YVTN_repeat-like_dom_sf"/>
</dbReference>
<name>A0A2J8I5Q1_VIBDI</name>
<dbReference type="PANTHER" id="PTHR30344">
    <property type="entry name" value="6-PHOSPHOGLUCONOLACTONASE-RELATED"/>
    <property type="match status" value="1"/>
</dbReference>
<dbReference type="OrthoDB" id="9790815at2"/>
<gene>
    <name evidence="3" type="ORF">C1N32_06955</name>
</gene>
<evidence type="ECO:0008006" key="5">
    <source>
        <dbReference type="Google" id="ProtNLM"/>
    </source>
</evidence>
<organism evidence="3 4">
    <name type="scientific">Vibrio diazotrophicus</name>
    <dbReference type="NCBI Taxonomy" id="685"/>
    <lineage>
        <taxon>Bacteria</taxon>
        <taxon>Pseudomonadati</taxon>
        <taxon>Pseudomonadota</taxon>
        <taxon>Gammaproteobacteria</taxon>
        <taxon>Vibrionales</taxon>
        <taxon>Vibrionaceae</taxon>
        <taxon>Vibrio</taxon>
    </lineage>
</organism>
<dbReference type="SUPFAM" id="SSF51004">
    <property type="entry name" value="C-terminal (heme d1) domain of cytochrome cd1-nitrite reductase"/>
    <property type="match status" value="1"/>
</dbReference>
<protein>
    <recommendedName>
        <fullName evidence="5">6-phosphogluconolactonase</fullName>
    </recommendedName>
</protein>
<dbReference type="GO" id="GO:0005829">
    <property type="term" value="C:cytosol"/>
    <property type="evidence" value="ECO:0007669"/>
    <property type="project" value="TreeGrafter"/>
</dbReference>